<evidence type="ECO:0000313" key="6">
    <source>
        <dbReference type="EMBL" id="KAL0167211.1"/>
    </source>
</evidence>
<keyword evidence="3 5" id="KW-0175">Coiled coil</keyword>
<evidence type="ECO:0000256" key="3">
    <source>
        <dbReference type="ARBA" id="ARBA00023054"/>
    </source>
</evidence>
<comment type="caution">
    <text evidence="6">The sequence shown here is derived from an EMBL/GenBank/DDBJ whole genome shotgun (WGS) entry which is preliminary data.</text>
</comment>
<keyword evidence="7" id="KW-1185">Reference proteome</keyword>
<dbReference type="PANTHER" id="PTHR44981">
    <property type="entry name" value="PERICENTRIN-LIKE PROTEIN, ISOFORM F"/>
    <property type="match status" value="1"/>
</dbReference>
<feature type="coiled-coil region" evidence="5">
    <location>
        <begin position="222"/>
        <end position="249"/>
    </location>
</feature>
<keyword evidence="4" id="KW-0206">Cytoskeleton</keyword>
<accession>A0ABD0P1W0</accession>
<name>A0ABD0P1W0_CIRMR</name>
<evidence type="ECO:0000256" key="4">
    <source>
        <dbReference type="ARBA" id="ARBA00023212"/>
    </source>
</evidence>
<dbReference type="GO" id="GO:0005813">
    <property type="term" value="C:centrosome"/>
    <property type="evidence" value="ECO:0007669"/>
    <property type="project" value="UniProtKB-SubCell"/>
</dbReference>
<feature type="non-terminal residue" evidence="6">
    <location>
        <position position="255"/>
    </location>
</feature>
<dbReference type="AlphaFoldDB" id="A0ABD0P1W0"/>
<feature type="non-terminal residue" evidence="6">
    <location>
        <position position="1"/>
    </location>
</feature>
<protein>
    <submittedName>
        <fullName evidence="6">Uncharacterized protein</fullName>
    </submittedName>
</protein>
<evidence type="ECO:0000256" key="2">
    <source>
        <dbReference type="ARBA" id="ARBA00022490"/>
    </source>
</evidence>
<evidence type="ECO:0000256" key="1">
    <source>
        <dbReference type="ARBA" id="ARBA00004300"/>
    </source>
</evidence>
<feature type="coiled-coil region" evidence="5">
    <location>
        <begin position="3"/>
        <end position="104"/>
    </location>
</feature>
<dbReference type="Gene3D" id="1.20.5.4090">
    <property type="match status" value="1"/>
</dbReference>
<evidence type="ECO:0000313" key="7">
    <source>
        <dbReference type="Proteomes" id="UP001529510"/>
    </source>
</evidence>
<dbReference type="Proteomes" id="UP001529510">
    <property type="component" value="Unassembled WGS sequence"/>
</dbReference>
<keyword evidence="2" id="KW-0963">Cytoplasm</keyword>
<dbReference type="PANTHER" id="PTHR44981:SF1">
    <property type="entry name" value="A-KINASE ANCHOR PROTEIN 9"/>
    <property type="match status" value="1"/>
</dbReference>
<reference evidence="6 7" key="1">
    <citation type="submission" date="2024-05" db="EMBL/GenBank/DDBJ databases">
        <title>Genome sequencing and assembly of Indian major carp, Cirrhinus mrigala (Hamilton, 1822).</title>
        <authorList>
            <person name="Mohindra V."/>
            <person name="Chowdhury L.M."/>
            <person name="Lal K."/>
            <person name="Jena J.K."/>
        </authorList>
    </citation>
    <scope>NUCLEOTIDE SEQUENCE [LARGE SCALE GENOMIC DNA]</scope>
    <source>
        <strain evidence="6">CM1030</strain>
        <tissue evidence="6">Blood</tissue>
    </source>
</reference>
<organism evidence="6 7">
    <name type="scientific">Cirrhinus mrigala</name>
    <name type="common">Mrigala</name>
    <dbReference type="NCBI Taxonomy" id="683832"/>
    <lineage>
        <taxon>Eukaryota</taxon>
        <taxon>Metazoa</taxon>
        <taxon>Chordata</taxon>
        <taxon>Craniata</taxon>
        <taxon>Vertebrata</taxon>
        <taxon>Euteleostomi</taxon>
        <taxon>Actinopterygii</taxon>
        <taxon>Neopterygii</taxon>
        <taxon>Teleostei</taxon>
        <taxon>Ostariophysi</taxon>
        <taxon>Cypriniformes</taxon>
        <taxon>Cyprinidae</taxon>
        <taxon>Labeoninae</taxon>
        <taxon>Labeonini</taxon>
        <taxon>Cirrhinus</taxon>
    </lineage>
</organism>
<comment type="subcellular location">
    <subcellularLocation>
        <location evidence="1">Cytoplasm</location>
        <location evidence="1">Cytoskeleton</location>
        <location evidence="1">Microtubule organizing center</location>
        <location evidence="1">Centrosome</location>
    </subcellularLocation>
</comment>
<gene>
    <name evidence="6" type="ORF">M9458_039055</name>
</gene>
<sequence>TQLAEKQAQVVQMMEELERQKLDAVQHKRQWDEEKSALTRTAAQDQNALRAARDSLSGLERRADELRAELEAERDSVRRLERERDRLQETVRQLEDRLRAPENNQSDRTRDWVLQTGDALTLESSTISDPKHMDNILSRLQLIAAKINSLTSETPGRSSGEALDRDSLAWLHNNVQDVMSLLQHIPSAPSALPGSAALLVGGSSSLLNERLLRQNAELTGFVSRLTEEKNDLRNQLLKLEEELRRYRQQKTTAES</sequence>
<evidence type="ECO:0000256" key="5">
    <source>
        <dbReference type="SAM" id="Coils"/>
    </source>
</evidence>
<dbReference type="InterPro" id="IPR028745">
    <property type="entry name" value="AKAP9/Pericentrin"/>
</dbReference>
<dbReference type="EMBL" id="JAMKFB020000019">
    <property type="protein sequence ID" value="KAL0167211.1"/>
    <property type="molecule type" value="Genomic_DNA"/>
</dbReference>
<proteinExistence type="predicted"/>